<proteinExistence type="predicted"/>
<organism evidence="1 2">
    <name type="scientific">Tetragenococcus halophilus</name>
    <name type="common">Pediococcus halophilus</name>
    <dbReference type="NCBI Taxonomy" id="51669"/>
    <lineage>
        <taxon>Bacteria</taxon>
        <taxon>Bacillati</taxon>
        <taxon>Bacillota</taxon>
        <taxon>Bacilli</taxon>
        <taxon>Lactobacillales</taxon>
        <taxon>Enterococcaceae</taxon>
        <taxon>Tetragenococcus</taxon>
    </lineage>
</organism>
<sequence>MSDREKIKRLRIIVEQLAFNHNLDFKMLHASIIALLDMIDDFLKEEELTEEQQEIYEYFKQGYKEFDGDDESITNTMESFSIAFGRKDEDMIPALKKFLSEVEE</sequence>
<reference evidence="1 2" key="1">
    <citation type="journal article" date="2012" name="Int. J. Syst. Evol. Microbiol.">
        <title>Characterization of Tetragenococcus strains from sugar thick juice reveals a novel species, Tetragenococcus osmophilus sp. nov., and divides Tetragenococcus halophilus into two subspecies, T. halophilus subsp. halophilus subsp. nov. and T. halophilus subsp. flandriensis subsp. nov.</title>
        <authorList>
            <person name="Juste A."/>
            <person name="Van Trappen S."/>
            <person name="Verreth C."/>
            <person name="Cleenwerck I."/>
            <person name="De Vos P."/>
            <person name="Lievens B."/>
            <person name="Willems K.A."/>
        </authorList>
    </citation>
    <scope>NUCLEOTIDE SEQUENCE [LARGE SCALE GENOMIC DNA]</scope>
    <source>
        <strain evidence="1 2">LMG 26042</strain>
    </source>
</reference>
<gene>
    <name evidence="1" type="ORF">C7H83_10200</name>
</gene>
<protein>
    <submittedName>
        <fullName evidence="1">Uncharacterized protein</fullName>
    </submittedName>
</protein>
<evidence type="ECO:0000313" key="1">
    <source>
        <dbReference type="EMBL" id="AYW50812.1"/>
    </source>
</evidence>
<name>A0A3G5FKD0_TETHA</name>
<accession>A0A3G5FKD0</accession>
<dbReference type="RefSeq" id="WP_103893055.1">
    <property type="nucleotide sequence ID" value="NZ_CP027768.1"/>
</dbReference>
<dbReference type="Proteomes" id="UP000280475">
    <property type="component" value="Chromosome"/>
</dbReference>
<evidence type="ECO:0000313" key="2">
    <source>
        <dbReference type="Proteomes" id="UP000280475"/>
    </source>
</evidence>
<dbReference type="EMBL" id="CP027768">
    <property type="protein sequence ID" value="AYW50812.1"/>
    <property type="molecule type" value="Genomic_DNA"/>
</dbReference>
<dbReference type="AlphaFoldDB" id="A0A3G5FKD0"/>